<comment type="caution">
    <text evidence="1">The sequence shown here is derived from an EMBL/GenBank/DDBJ whole genome shotgun (WGS) entry which is preliminary data.</text>
</comment>
<sequence length="421" mass="47698">MDTIQPQSLDTMYKRLIWHFHYIVLTNQERRSKIRSKSEISPGLFSDICELKTRFAELPPLPPQLPRPDYAIEDGLLNPQDTTELDFHCACRMGYRDDVEAYVRKVMPSHAVRQFGLQMASFGNQPSIARYLLQIGTKLHGYVFEGTEPGSKRRQILKGASIFQVYPKGDVLIPLLQTFVEAGWHPNQAWESTQHTWPVWPFFYSSCVRNTSLVRFLLSHGADPNIGSCWPDLQALHGIQERFDYSLEILLHRQSTWTFELAIEGCDPAAFEMLRASSGLPVKVANLSPLFILALSTENHGSKRSNGQSVSSDLSPFVGLRAIAEHVLTFNNVDIDRIKIMENGEKQTALTCACSIGNWDFVQWLLEKEADPFLLDGKAFSYNREQLRGMMERMAAANPAKAIQFRNQKAMSSLQILGEGN</sequence>
<gene>
    <name evidence="1" type="ORF">CSHISOI_10380</name>
</gene>
<accession>A0A5Q4BEB5</accession>
<keyword evidence="2" id="KW-1185">Reference proteome</keyword>
<dbReference type="SUPFAM" id="SSF48403">
    <property type="entry name" value="Ankyrin repeat"/>
    <property type="match status" value="1"/>
</dbReference>
<evidence type="ECO:0008006" key="3">
    <source>
        <dbReference type="Google" id="ProtNLM"/>
    </source>
</evidence>
<evidence type="ECO:0000313" key="2">
    <source>
        <dbReference type="Proteomes" id="UP000326340"/>
    </source>
</evidence>
<evidence type="ECO:0000313" key="1">
    <source>
        <dbReference type="EMBL" id="TQN65047.1"/>
    </source>
</evidence>
<dbReference type="Proteomes" id="UP000326340">
    <property type="component" value="Unassembled WGS sequence"/>
</dbReference>
<name>A0A5Q4BEB5_9PEZI</name>
<protein>
    <recommendedName>
        <fullName evidence="3">Ankyrin repeat protein</fullName>
    </recommendedName>
</protein>
<dbReference type="Pfam" id="PF00023">
    <property type="entry name" value="Ank"/>
    <property type="match status" value="1"/>
</dbReference>
<dbReference type="SMART" id="SM00248">
    <property type="entry name" value="ANK"/>
    <property type="match status" value="2"/>
</dbReference>
<proteinExistence type="predicted"/>
<organism evidence="1 2">
    <name type="scientific">Colletotrichum shisoi</name>
    <dbReference type="NCBI Taxonomy" id="2078593"/>
    <lineage>
        <taxon>Eukaryota</taxon>
        <taxon>Fungi</taxon>
        <taxon>Dikarya</taxon>
        <taxon>Ascomycota</taxon>
        <taxon>Pezizomycotina</taxon>
        <taxon>Sordariomycetes</taxon>
        <taxon>Hypocreomycetidae</taxon>
        <taxon>Glomerellales</taxon>
        <taxon>Glomerellaceae</taxon>
        <taxon>Colletotrichum</taxon>
        <taxon>Colletotrichum destructivum species complex</taxon>
    </lineage>
</organism>
<dbReference type="InterPro" id="IPR036770">
    <property type="entry name" value="Ankyrin_rpt-contain_sf"/>
</dbReference>
<dbReference type="Gene3D" id="1.25.40.20">
    <property type="entry name" value="Ankyrin repeat-containing domain"/>
    <property type="match status" value="1"/>
</dbReference>
<reference evidence="1 2" key="1">
    <citation type="journal article" date="2019" name="Sci. Rep.">
        <title>Colletotrichum shisoi sp. nov., an anthracnose pathogen of Perilla frutescens in Japan: molecular phylogenetic, morphological and genomic evidence.</title>
        <authorList>
            <person name="Gan P."/>
            <person name="Tsushima A."/>
            <person name="Hiroyama R."/>
            <person name="Narusaka M."/>
            <person name="Takano Y."/>
            <person name="Narusaka Y."/>
            <person name="Kawaradani M."/>
            <person name="Damm U."/>
            <person name="Shirasu K."/>
        </authorList>
    </citation>
    <scope>NUCLEOTIDE SEQUENCE [LARGE SCALE GENOMIC DNA]</scope>
    <source>
        <strain evidence="1 2">PG-2018a</strain>
    </source>
</reference>
<dbReference type="OrthoDB" id="194358at2759"/>
<dbReference type="AlphaFoldDB" id="A0A5Q4BEB5"/>
<dbReference type="InterPro" id="IPR002110">
    <property type="entry name" value="Ankyrin_rpt"/>
</dbReference>
<dbReference type="EMBL" id="PUHP01001847">
    <property type="protein sequence ID" value="TQN65047.1"/>
    <property type="molecule type" value="Genomic_DNA"/>
</dbReference>